<sequence length="535" mass="59326">MRTSAVILYRSTVRPQDQGQMVGPFPLVLAMQTAAEIVARSVPIIQRKGSSRRTPRVTDAPGLQAQELKYNSSRWQPQKTVNAVQCQYQELLESFKDLEAQPVRLNQGLLASEERVRSLVDVLLDTNHLYKIQAALSTQRQLQNRQRKPEDTVWDCGQQEKAGTRLCGHDNDRVTRPGRDRLQSETTRRLMGDQIDFRTEVVLHLKSASGPSYSFTSIPATTMSTSPGPASAVPSASVQSPLRPALTLSMFVKPWFGGSYGAAAKPNVVAWEPVQPLSCTTTPGSASPAATASVRTTTASAVSLVTTSSAFWYEPPVPSLIYHQAPPSDSFFTHRPMVWIPHHLWKVRVFCPTCGKQLTGYGVHKRACKVLDIDRYYLNMTETLRCTVCRLNYLSSSQTVLDQLDLPHRKAVDEHNVPGMDRVDSLAEYLVELRTQTSLTLNNHQSPKKQGKGTLTRWTLILQDYRKICQLILANRAIMQDTTLQLVEGNQTTLPGNIDPAVAPACLPSTSEHSRAGSNQEGRCYCRCCSSGYAT</sequence>
<keyword evidence="3" id="KW-1185">Reference proteome</keyword>
<evidence type="ECO:0000259" key="1">
    <source>
        <dbReference type="Pfam" id="PF20499"/>
    </source>
</evidence>
<dbReference type="AlphaFoldDB" id="A0AAD7RWZ1"/>
<organism evidence="2 3">
    <name type="scientific">Aldrovandia affinis</name>
    <dbReference type="NCBI Taxonomy" id="143900"/>
    <lineage>
        <taxon>Eukaryota</taxon>
        <taxon>Metazoa</taxon>
        <taxon>Chordata</taxon>
        <taxon>Craniata</taxon>
        <taxon>Vertebrata</taxon>
        <taxon>Euteleostomi</taxon>
        <taxon>Actinopterygii</taxon>
        <taxon>Neopterygii</taxon>
        <taxon>Teleostei</taxon>
        <taxon>Notacanthiformes</taxon>
        <taxon>Halosauridae</taxon>
        <taxon>Aldrovandia</taxon>
    </lineage>
</organism>
<accession>A0AAD7RWZ1</accession>
<protein>
    <recommendedName>
        <fullName evidence="1">DUF6729 domain-containing protein</fullName>
    </recommendedName>
</protein>
<proteinExistence type="predicted"/>
<dbReference type="EMBL" id="JAINUG010000154">
    <property type="protein sequence ID" value="KAJ8391698.1"/>
    <property type="molecule type" value="Genomic_DNA"/>
</dbReference>
<feature type="domain" description="DUF6729" evidence="1">
    <location>
        <begin position="305"/>
        <end position="410"/>
    </location>
</feature>
<dbReference type="InterPro" id="IPR046616">
    <property type="entry name" value="DUF6729"/>
</dbReference>
<comment type="caution">
    <text evidence="2">The sequence shown here is derived from an EMBL/GenBank/DDBJ whole genome shotgun (WGS) entry which is preliminary data.</text>
</comment>
<dbReference type="PANTHER" id="PTHR24401:SF29">
    <property type="entry name" value="SI:CH211-243P7.3-RELATED"/>
    <property type="match status" value="1"/>
</dbReference>
<reference evidence="2" key="1">
    <citation type="journal article" date="2023" name="Science">
        <title>Genome structures resolve the early diversification of teleost fishes.</title>
        <authorList>
            <person name="Parey E."/>
            <person name="Louis A."/>
            <person name="Montfort J."/>
            <person name="Bouchez O."/>
            <person name="Roques C."/>
            <person name="Iampietro C."/>
            <person name="Lluch J."/>
            <person name="Castinel A."/>
            <person name="Donnadieu C."/>
            <person name="Desvignes T."/>
            <person name="Floi Bucao C."/>
            <person name="Jouanno E."/>
            <person name="Wen M."/>
            <person name="Mejri S."/>
            <person name="Dirks R."/>
            <person name="Jansen H."/>
            <person name="Henkel C."/>
            <person name="Chen W.J."/>
            <person name="Zahm M."/>
            <person name="Cabau C."/>
            <person name="Klopp C."/>
            <person name="Thompson A.W."/>
            <person name="Robinson-Rechavi M."/>
            <person name="Braasch I."/>
            <person name="Lecointre G."/>
            <person name="Bobe J."/>
            <person name="Postlethwait J.H."/>
            <person name="Berthelot C."/>
            <person name="Roest Crollius H."/>
            <person name="Guiguen Y."/>
        </authorList>
    </citation>
    <scope>NUCLEOTIDE SEQUENCE</scope>
    <source>
        <strain evidence="2">NC1722</strain>
    </source>
</reference>
<name>A0AAD7RWZ1_9TELE</name>
<evidence type="ECO:0000313" key="3">
    <source>
        <dbReference type="Proteomes" id="UP001221898"/>
    </source>
</evidence>
<evidence type="ECO:0000313" key="2">
    <source>
        <dbReference type="EMBL" id="KAJ8391698.1"/>
    </source>
</evidence>
<dbReference type="Pfam" id="PF20499">
    <property type="entry name" value="DUF6729"/>
    <property type="match status" value="1"/>
</dbReference>
<dbReference type="Proteomes" id="UP001221898">
    <property type="component" value="Unassembled WGS sequence"/>
</dbReference>
<dbReference type="PANTHER" id="PTHR24401">
    <property type="entry name" value="SI:CH211-243P7.3-RELATED"/>
    <property type="match status" value="1"/>
</dbReference>
<gene>
    <name evidence="2" type="ORF">AAFF_G00086480</name>
</gene>